<dbReference type="STRING" id="322505.SAMN04487836_10956"/>
<dbReference type="eggNOG" id="ENOG5030NA6">
    <property type="taxonomic scope" value="Bacteria"/>
</dbReference>
<evidence type="ECO:0000313" key="1">
    <source>
        <dbReference type="EMBL" id="SEI49953.1"/>
    </source>
</evidence>
<accession>A0A1H6R2D8</accession>
<proteinExistence type="predicted"/>
<gene>
    <name evidence="1" type="ORF">SAMN04487834_100657</name>
</gene>
<evidence type="ECO:0000313" key="2">
    <source>
        <dbReference type="Proteomes" id="UP000183028"/>
    </source>
</evidence>
<reference evidence="2" key="1">
    <citation type="submission" date="2016-10" db="EMBL/GenBank/DDBJ databases">
        <authorList>
            <person name="Varghese N."/>
        </authorList>
    </citation>
    <scope>NUCLEOTIDE SEQUENCE [LARGE SCALE GENOMIC DNA]</scope>
    <source>
        <strain evidence="2">DSM 20406</strain>
    </source>
</reference>
<keyword evidence="2" id="KW-1185">Reference proteome</keyword>
<dbReference type="Proteomes" id="UP000183028">
    <property type="component" value="Unassembled WGS sequence"/>
</dbReference>
<dbReference type="RefSeq" id="WP_033162941.1">
    <property type="nucleotide sequence ID" value="NZ_CACVPP010000036.1"/>
</dbReference>
<dbReference type="AlphaFoldDB" id="A0A1H6R2D8"/>
<dbReference type="GeneID" id="54120340"/>
<name>A0A1H6R2D8_9FIRM</name>
<sequence length="173" mass="20627">MSTSENIKLLHHSLRQLEKKGGYDADKYAQSLLQMTKELEFFYCKKAKGKNPDHIYYYLNRRPMEHSLAYFNLSRGYPKELMDGHWCYVVKDFGVKMLIVPCTSLKEGSKDVDGRFQKDIEIICENKHMNVRLQITDMRCVDVMRLDERKPFYQVVNQQEEIHDYIISRIFDN</sequence>
<organism evidence="1 2">
    <name type="scientific">Sharpea azabuensis</name>
    <dbReference type="NCBI Taxonomy" id="322505"/>
    <lineage>
        <taxon>Bacteria</taxon>
        <taxon>Bacillati</taxon>
        <taxon>Bacillota</taxon>
        <taxon>Erysipelotrichia</taxon>
        <taxon>Erysipelotrichales</taxon>
        <taxon>Coprobacillaceae</taxon>
        <taxon>Sharpea</taxon>
    </lineage>
</organism>
<dbReference type="OrthoDB" id="1640961at2"/>
<protein>
    <submittedName>
        <fullName evidence="1">Uncharacterized protein</fullName>
    </submittedName>
</protein>
<dbReference type="EMBL" id="FNYK01000006">
    <property type="protein sequence ID" value="SEI49953.1"/>
    <property type="molecule type" value="Genomic_DNA"/>
</dbReference>